<proteinExistence type="predicted"/>
<protein>
    <recommendedName>
        <fullName evidence="1">PiggyBac transposable element-derived protein domain-containing protein</fullName>
    </recommendedName>
</protein>
<accession>A0ABD3RQV3</accession>
<reference evidence="2 3" key="1">
    <citation type="submission" date="2024-10" db="EMBL/GenBank/DDBJ databases">
        <title>Updated reference genomes for cyclostephanoid diatoms.</title>
        <authorList>
            <person name="Roberts W.R."/>
            <person name="Alverson A.J."/>
        </authorList>
    </citation>
    <scope>NUCLEOTIDE SEQUENCE [LARGE SCALE GENOMIC DNA]</scope>
    <source>
        <strain evidence="2 3">AJA228-03</strain>
    </source>
</reference>
<comment type="caution">
    <text evidence="2">The sequence shown here is derived from an EMBL/GenBank/DDBJ whole genome shotgun (WGS) entry which is preliminary data.</text>
</comment>
<sequence length="424" mass="49206">MTWEILDRKCWWSKEAISPYSGAPFWLNNAISFNRYLEITAALRFTDVRTPTVELDGYEDCFHEARKLINRFNDYYAHSYIPTWLNCLDESMSSWLNKFCPGFMCVPRKPHPFGNEYHSIADGDDDRLIMWQVKLVEGKDKPRRANGHFVFPTEVWKDNNNTVGDDEADTWEGEGRGSWWGIVFSVFGRVLSNATSRGFGFRRTLKSGGTGRTECEGLPSICTSMTWSWGIVRPFVAEHDNVPFFIHCCRDSKYISKIMSTHGMLETIDGQWKSFKYTEPFSRYSKAKHWVDNVNNHRHNPIGLEEVWGTKWWAKRQFTFLCSVTEVNAVKSRARGKNKALAQQMIENTLDNPPTPERNADHALKKRVAFEGEWDLDRRKFKRVTTDYVRLKCRECGKMCRTFCSCNPGKPLCTVCCALHTNEL</sequence>
<dbReference type="PANTHER" id="PTHR46599:SF3">
    <property type="entry name" value="PIGGYBAC TRANSPOSABLE ELEMENT-DERIVED PROTEIN 4"/>
    <property type="match status" value="1"/>
</dbReference>
<keyword evidence="3" id="KW-1185">Reference proteome</keyword>
<name>A0ABD3RQV3_9STRA</name>
<feature type="domain" description="PiggyBac transposable element-derived protein" evidence="1">
    <location>
        <begin position="27"/>
        <end position="144"/>
    </location>
</feature>
<dbReference type="InterPro" id="IPR029526">
    <property type="entry name" value="PGBD"/>
</dbReference>
<evidence type="ECO:0000313" key="3">
    <source>
        <dbReference type="Proteomes" id="UP001530377"/>
    </source>
</evidence>
<dbReference type="PANTHER" id="PTHR46599">
    <property type="entry name" value="PIGGYBAC TRANSPOSABLE ELEMENT-DERIVED PROTEIN 4"/>
    <property type="match status" value="1"/>
</dbReference>
<evidence type="ECO:0000313" key="2">
    <source>
        <dbReference type="EMBL" id="KAL3815248.1"/>
    </source>
</evidence>
<evidence type="ECO:0000259" key="1">
    <source>
        <dbReference type="Pfam" id="PF13843"/>
    </source>
</evidence>
<dbReference type="EMBL" id="JALLPB020000210">
    <property type="protein sequence ID" value="KAL3815248.1"/>
    <property type="molecule type" value="Genomic_DNA"/>
</dbReference>
<dbReference type="AlphaFoldDB" id="A0ABD3RQV3"/>
<organism evidence="2 3">
    <name type="scientific">Cyclostephanos tholiformis</name>
    <dbReference type="NCBI Taxonomy" id="382380"/>
    <lineage>
        <taxon>Eukaryota</taxon>
        <taxon>Sar</taxon>
        <taxon>Stramenopiles</taxon>
        <taxon>Ochrophyta</taxon>
        <taxon>Bacillariophyta</taxon>
        <taxon>Coscinodiscophyceae</taxon>
        <taxon>Thalassiosirophycidae</taxon>
        <taxon>Stephanodiscales</taxon>
        <taxon>Stephanodiscaceae</taxon>
        <taxon>Cyclostephanos</taxon>
    </lineage>
</organism>
<gene>
    <name evidence="2" type="ORF">ACHAXA_002297</name>
</gene>
<dbReference type="Proteomes" id="UP001530377">
    <property type="component" value="Unassembled WGS sequence"/>
</dbReference>
<dbReference type="Pfam" id="PF13843">
    <property type="entry name" value="DDE_Tnp_1_7"/>
    <property type="match status" value="1"/>
</dbReference>